<dbReference type="SUPFAM" id="SSF88723">
    <property type="entry name" value="PIN domain-like"/>
    <property type="match status" value="1"/>
</dbReference>
<protein>
    <submittedName>
        <fullName evidence="2">PIN domain-containing protein</fullName>
    </submittedName>
</protein>
<evidence type="ECO:0000259" key="1">
    <source>
        <dbReference type="Pfam" id="PF01850"/>
    </source>
</evidence>
<accession>A0A6I6EBB9</accession>
<dbReference type="KEGG" id="ttp:E6P07_11380"/>
<evidence type="ECO:0000313" key="3">
    <source>
        <dbReference type="Proteomes" id="UP000426424"/>
    </source>
</evidence>
<feature type="domain" description="PIN" evidence="1">
    <location>
        <begin position="10"/>
        <end position="106"/>
    </location>
</feature>
<dbReference type="PANTHER" id="PTHR36173:SF1">
    <property type="entry name" value="RIBONUCLEASE VAPC22"/>
    <property type="match status" value="1"/>
</dbReference>
<dbReference type="InterPro" id="IPR041705">
    <property type="entry name" value="PIN_Sll0205"/>
</dbReference>
<organism evidence="2 3">
    <name type="scientific">Thermochromatium tepidum ATCC 43061</name>
    <dbReference type="NCBI Taxonomy" id="316276"/>
    <lineage>
        <taxon>Bacteria</taxon>
        <taxon>Pseudomonadati</taxon>
        <taxon>Pseudomonadota</taxon>
        <taxon>Gammaproteobacteria</taxon>
        <taxon>Chromatiales</taxon>
        <taxon>Chromatiaceae</taxon>
        <taxon>Thermochromatium</taxon>
    </lineage>
</organism>
<dbReference type="InterPro" id="IPR052919">
    <property type="entry name" value="TA_system_RNase"/>
</dbReference>
<dbReference type="CDD" id="cd09872">
    <property type="entry name" value="PIN_Sll0205-like"/>
    <property type="match status" value="1"/>
</dbReference>
<proteinExistence type="predicted"/>
<dbReference type="AlphaFoldDB" id="A0A6I6EBB9"/>
<keyword evidence="3" id="KW-1185">Reference proteome</keyword>
<dbReference type="Proteomes" id="UP000426424">
    <property type="component" value="Chromosome"/>
</dbReference>
<gene>
    <name evidence="2" type="ORF">E6P07_11380</name>
</gene>
<name>A0A6I6EBB9_THETI</name>
<sequence length="122" mass="13721">MDRDDPALGVQARQRIEADWRVGQVAVSAISFWEVAMLAERGRIVLPMPVVLWREDWLRAGLTEIPVDGRIALLATQLENLHRNPADRFIVATAIDRNTPLMTADRLILDWAGTLARIPADQ</sequence>
<dbReference type="PANTHER" id="PTHR36173">
    <property type="entry name" value="RIBONUCLEASE VAPC16-RELATED"/>
    <property type="match status" value="1"/>
</dbReference>
<dbReference type="OrthoDB" id="9798990at2"/>
<dbReference type="EMBL" id="CP039268">
    <property type="protein sequence ID" value="QGU34033.1"/>
    <property type="molecule type" value="Genomic_DNA"/>
</dbReference>
<evidence type="ECO:0000313" key="2">
    <source>
        <dbReference type="EMBL" id="QGU34033.1"/>
    </source>
</evidence>
<dbReference type="Gene3D" id="3.40.50.1010">
    <property type="entry name" value="5'-nuclease"/>
    <property type="match status" value="1"/>
</dbReference>
<dbReference type="Pfam" id="PF01850">
    <property type="entry name" value="PIN"/>
    <property type="match status" value="1"/>
</dbReference>
<dbReference type="InterPro" id="IPR002716">
    <property type="entry name" value="PIN_dom"/>
</dbReference>
<dbReference type="InterPro" id="IPR029060">
    <property type="entry name" value="PIN-like_dom_sf"/>
</dbReference>
<reference evidence="2 3" key="1">
    <citation type="submission" date="2019-12" db="EMBL/GenBank/DDBJ databases">
        <title>The complete genome of the thermophilic, anoxygenic phototrophic gammaproteobacterium Thermochromatium tepidum.</title>
        <authorList>
            <person name="Sattley W.M."/>
            <person name="Swingley W.D."/>
            <person name="Burchell B.M."/>
            <person name="Gurbani S.A."/>
            <person name="Kujawa C.M."/>
            <person name="Nuccio D.A."/>
            <person name="Schladweiler J."/>
            <person name="Shaffer K.N."/>
            <person name="Stokes L.M."/>
            <person name="Touchman J.W."/>
            <person name="Blankenship R.E."/>
            <person name="Madigan M.T."/>
        </authorList>
    </citation>
    <scope>NUCLEOTIDE SEQUENCE [LARGE SCALE GENOMIC DNA]</scope>
    <source>
        <strain evidence="2 3">ATCC 43061</strain>
    </source>
</reference>